<evidence type="ECO:0000256" key="6">
    <source>
        <dbReference type="SAM" id="Phobius"/>
    </source>
</evidence>
<feature type="transmembrane region" description="Helical" evidence="6">
    <location>
        <begin position="445"/>
        <end position="465"/>
    </location>
</feature>
<dbReference type="GO" id="GO:0005886">
    <property type="term" value="C:plasma membrane"/>
    <property type="evidence" value="ECO:0007669"/>
    <property type="project" value="UniProtKB-SubCell"/>
</dbReference>
<dbReference type="GO" id="GO:0022857">
    <property type="term" value="F:transmembrane transporter activity"/>
    <property type="evidence" value="ECO:0007669"/>
    <property type="project" value="InterPro"/>
</dbReference>
<reference evidence="8" key="2">
    <citation type="submission" date="2020-09" db="EMBL/GenBank/DDBJ databases">
        <authorList>
            <person name="Sun Q."/>
            <person name="Zhou Y."/>
        </authorList>
    </citation>
    <scope>NUCLEOTIDE SEQUENCE</scope>
    <source>
        <strain evidence="8">CGMCC 4.7306</strain>
    </source>
</reference>
<feature type="transmembrane region" description="Helical" evidence="6">
    <location>
        <begin position="301"/>
        <end position="319"/>
    </location>
</feature>
<keyword evidence="2 6" id="KW-0812">Transmembrane</keyword>
<evidence type="ECO:0000256" key="2">
    <source>
        <dbReference type="ARBA" id="ARBA00022692"/>
    </source>
</evidence>
<feature type="region of interest" description="Disordered" evidence="5">
    <location>
        <begin position="513"/>
        <end position="543"/>
    </location>
</feature>
<dbReference type="InterPro" id="IPR020846">
    <property type="entry name" value="MFS_dom"/>
</dbReference>
<feature type="transmembrane region" description="Helical" evidence="6">
    <location>
        <begin position="270"/>
        <end position="289"/>
    </location>
</feature>
<proteinExistence type="predicted"/>
<feature type="transmembrane region" description="Helical" evidence="6">
    <location>
        <begin position="325"/>
        <end position="347"/>
    </location>
</feature>
<dbReference type="Gene3D" id="1.20.1720.10">
    <property type="entry name" value="Multidrug resistance protein D"/>
    <property type="match status" value="1"/>
</dbReference>
<organism evidence="8 9">
    <name type="scientific">Microlunatus endophyticus</name>
    <dbReference type="NCBI Taxonomy" id="1716077"/>
    <lineage>
        <taxon>Bacteria</taxon>
        <taxon>Bacillati</taxon>
        <taxon>Actinomycetota</taxon>
        <taxon>Actinomycetes</taxon>
        <taxon>Propionibacteriales</taxon>
        <taxon>Propionibacteriaceae</taxon>
        <taxon>Microlunatus</taxon>
    </lineage>
</organism>
<evidence type="ECO:0000256" key="4">
    <source>
        <dbReference type="ARBA" id="ARBA00023136"/>
    </source>
</evidence>
<sequence length="543" mass="56775">MPRIVADLGGSEDILTWAITASLLTSSIATPIWGKLSDLLNSKLLVQLGLGFFVTGSVLAGFANDPSWLIVGRAIQGMGVGAMNTLVMVIIAGIVSPRERGKYMGIISGIMGVAQVGGPLLGGVITDGIGWQWTFWLFAPLVVIAIIVIQLTLRLPKRPPRPVKIDLLGAALIAIGVATLTLWITFAGDKYDWWSWQTAAMLGGVIAAFGLFVLNEFKAAEPIIPMRLFMNRTFTLAVVGSIGLGVAMFGASVFLSQYMQYARGATPTQAGLMTLPMVVGQLIGGMLIGNLISRIGKWKRFVVSGTAIFVAGLALMGTVSYNTSFVLVSVYMLMLGLGIGSVMQNLVMVVQNSVEAKNLGAASAGVTFFRSLGGAVGVTALGAVLGARVPHLIETNLKKVDLSQLSPTQLQTTKEQLTSGGFPDLDKLPDVIRIAIESAYGSGTAEIFLCAVPLGILALLAVIFLPNRSLSRQTASEQLAKESQKAVVDLAEAITSNDSSEATTAELVLEGATSGISQGGQSSTDAKARTAVDEGAGGAEASR</sequence>
<feature type="transmembrane region" description="Helical" evidence="6">
    <location>
        <begin position="103"/>
        <end position="121"/>
    </location>
</feature>
<accession>A0A917SJT5</accession>
<keyword evidence="9" id="KW-1185">Reference proteome</keyword>
<comment type="caution">
    <text evidence="8">The sequence shown here is derived from an EMBL/GenBank/DDBJ whole genome shotgun (WGS) entry which is preliminary data.</text>
</comment>
<dbReference type="Proteomes" id="UP000613840">
    <property type="component" value="Unassembled WGS sequence"/>
</dbReference>
<feature type="compositionally biased region" description="Low complexity" evidence="5">
    <location>
        <begin position="513"/>
        <end position="524"/>
    </location>
</feature>
<evidence type="ECO:0000256" key="1">
    <source>
        <dbReference type="ARBA" id="ARBA00004651"/>
    </source>
</evidence>
<dbReference type="AlphaFoldDB" id="A0A917SJT5"/>
<keyword evidence="4 6" id="KW-0472">Membrane</keyword>
<dbReference type="InterPro" id="IPR011701">
    <property type="entry name" value="MFS"/>
</dbReference>
<name>A0A917SJT5_9ACTN</name>
<dbReference type="SUPFAM" id="SSF103473">
    <property type="entry name" value="MFS general substrate transporter"/>
    <property type="match status" value="1"/>
</dbReference>
<dbReference type="Pfam" id="PF07690">
    <property type="entry name" value="MFS_1"/>
    <property type="match status" value="1"/>
</dbReference>
<protein>
    <recommendedName>
        <fullName evidence="7">Major facilitator superfamily (MFS) profile domain-containing protein</fullName>
    </recommendedName>
</protein>
<evidence type="ECO:0000256" key="3">
    <source>
        <dbReference type="ARBA" id="ARBA00022989"/>
    </source>
</evidence>
<feature type="transmembrane region" description="Helical" evidence="6">
    <location>
        <begin position="133"/>
        <end position="153"/>
    </location>
</feature>
<feature type="transmembrane region" description="Helical" evidence="6">
    <location>
        <begin position="45"/>
        <end position="63"/>
    </location>
</feature>
<comment type="subcellular location">
    <subcellularLocation>
        <location evidence="1">Cell membrane</location>
        <topology evidence="1">Multi-pass membrane protein</topology>
    </subcellularLocation>
</comment>
<feature type="transmembrane region" description="Helical" evidence="6">
    <location>
        <begin position="14"/>
        <end position="33"/>
    </location>
</feature>
<dbReference type="CDD" id="cd17502">
    <property type="entry name" value="MFS_Azr1_MDR_like"/>
    <property type="match status" value="1"/>
</dbReference>
<keyword evidence="3 6" id="KW-1133">Transmembrane helix</keyword>
<feature type="transmembrane region" description="Helical" evidence="6">
    <location>
        <begin position="165"/>
        <end position="187"/>
    </location>
</feature>
<evidence type="ECO:0000313" key="9">
    <source>
        <dbReference type="Proteomes" id="UP000613840"/>
    </source>
</evidence>
<evidence type="ECO:0000256" key="5">
    <source>
        <dbReference type="SAM" id="MobiDB-lite"/>
    </source>
</evidence>
<dbReference type="EMBL" id="BMMZ01000022">
    <property type="protein sequence ID" value="GGL83692.1"/>
    <property type="molecule type" value="Genomic_DNA"/>
</dbReference>
<evidence type="ECO:0000259" key="7">
    <source>
        <dbReference type="PROSITE" id="PS50850"/>
    </source>
</evidence>
<dbReference type="PANTHER" id="PTHR23501">
    <property type="entry name" value="MAJOR FACILITATOR SUPERFAMILY"/>
    <property type="match status" value="1"/>
</dbReference>
<feature type="transmembrane region" description="Helical" evidence="6">
    <location>
        <begin position="234"/>
        <end position="258"/>
    </location>
</feature>
<dbReference type="InterPro" id="IPR036259">
    <property type="entry name" value="MFS_trans_sf"/>
</dbReference>
<feature type="transmembrane region" description="Helical" evidence="6">
    <location>
        <begin position="75"/>
        <end position="96"/>
    </location>
</feature>
<gene>
    <name evidence="8" type="ORF">GCM10011575_47540</name>
</gene>
<dbReference type="PROSITE" id="PS50850">
    <property type="entry name" value="MFS"/>
    <property type="match status" value="1"/>
</dbReference>
<feature type="transmembrane region" description="Helical" evidence="6">
    <location>
        <begin position="359"/>
        <end position="385"/>
    </location>
</feature>
<dbReference type="Gene3D" id="1.20.1250.20">
    <property type="entry name" value="MFS general substrate transporter like domains"/>
    <property type="match status" value="1"/>
</dbReference>
<dbReference type="PANTHER" id="PTHR23501:SF197">
    <property type="entry name" value="COMD"/>
    <property type="match status" value="1"/>
</dbReference>
<reference evidence="8" key="1">
    <citation type="journal article" date="2014" name="Int. J. Syst. Evol. Microbiol.">
        <title>Complete genome sequence of Corynebacterium casei LMG S-19264T (=DSM 44701T), isolated from a smear-ripened cheese.</title>
        <authorList>
            <consortium name="US DOE Joint Genome Institute (JGI-PGF)"/>
            <person name="Walter F."/>
            <person name="Albersmeier A."/>
            <person name="Kalinowski J."/>
            <person name="Ruckert C."/>
        </authorList>
    </citation>
    <scope>NUCLEOTIDE SEQUENCE</scope>
    <source>
        <strain evidence="8">CGMCC 4.7306</strain>
    </source>
</reference>
<feature type="transmembrane region" description="Helical" evidence="6">
    <location>
        <begin position="193"/>
        <end position="214"/>
    </location>
</feature>
<evidence type="ECO:0000313" key="8">
    <source>
        <dbReference type="EMBL" id="GGL83692.1"/>
    </source>
</evidence>
<feature type="domain" description="Major facilitator superfamily (MFS) profile" evidence="7">
    <location>
        <begin position="1"/>
        <end position="470"/>
    </location>
</feature>
<dbReference type="PRINTS" id="PR01036">
    <property type="entry name" value="TCRTETB"/>
</dbReference>